<dbReference type="Gene3D" id="3.30.160.60">
    <property type="entry name" value="Classic Zinc Finger"/>
    <property type="match status" value="3"/>
</dbReference>
<evidence type="ECO:0000256" key="3">
    <source>
        <dbReference type="ARBA" id="ARBA00022737"/>
    </source>
</evidence>
<name>A0AAV5USQ1_9BILA</name>
<dbReference type="InterPro" id="IPR013087">
    <property type="entry name" value="Znf_C2H2_type"/>
</dbReference>
<evidence type="ECO:0000256" key="6">
    <source>
        <dbReference type="ARBA" id="ARBA00023015"/>
    </source>
</evidence>
<sequence>EGGGVYLLQLLDTLKQSMISSVSALPRLDGIVGTMDNSELDSGSKQTPPPPALKRSYDCSVCGKRFSQFGLLRSHTRTHSPSRPFKCHLCPSSFKSSGCLSTHVNIQHSEKVFECDTCMKKFALPWLLKKHQKVHEKKQ</sequence>
<evidence type="ECO:0000313" key="12">
    <source>
        <dbReference type="Proteomes" id="UP001432322"/>
    </source>
</evidence>
<dbReference type="InterPro" id="IPR036236">
    <property type="entry name" value="Znf_C2H2_sf"/>
</dbReference>
<dbReference type="AlphaFoldDB" id="A0AAV5USQ1"/>
<dbReference type="EMBL" id="BTSY01000001">
    <property type="protein sequence ID" value="GMT09602.1"/>
    <property type="molecule type" value="Genomic_DNA"/>
</dbReference>
<comment type="subcellular location">
    <subcellularLocation>
        <location evidence="1">Nucleus</location>
    </subcellularLocation>
</comment>
<dbReference type="PANTHER" id="PTHR16515:SF49">
    <property type="entry name" value="GASTRULA ZINC FINGER PROTEIN XLCGF49.1-LIKE-RELATED"/>
    <property type="match status" value="1"/>
</dbReference>
<keyword evidence="12" id="KW-1185">Reference proteome</keyword>
<dbReference type="PROSITE" id="PS50157">
    <property type="entry name" value="ZINC_FINGER_C2H2_2"/>
    <property type="match status" value="3"/>
</dbReference>
<evidence type="ECO:0000313" key="11">
    <source>
        <dbReference type="EMBL" id="GMT09602.1"/>
    </source>
</evidence>
<keyword evidence="7" id="KW-0804">Transcription</keyword>
<dbReference type="FunFam" id="3.30.160.60:FF:000012">
    <property type="entry name" value="RB-associated KRAB zinc finger protein-like"/>
    <property type="match status" value="1"/>
</dbReference>
<dbReference type="GO" id="GO:0010468">
    <property type="term" value="P:regulation of gene expression"/>
    <property type="evidence" value="ECO:0007669"/>
    <property type="project" value="TreeGrafter"/>
</dbReference>
<feature type="domain" description="C2H2-type" evidence="10">
    <location>
        <begin position="113"/>
        <end position="139"/>
    </location>
</feature>
<evidence type="ECO:0000256" key="8">
    <source>
        <dbReference type="ARBA" id="ARBA00023242"/>
    </source>
</evidence>
<evidence type="ECO:0000256" key="9">
    <source>
        <dbReference type="PROSITE-ProRule" id="PRU00042"/>
    </source>
</evidence>
<gene>
    <name evidence="11" type="ORF">PFISCL1PPCAC_899</name>
</gene>
<keyword evidence="4 9" id="KW-0863">Zinc-finger</keyword>
<dbReference type="InterPro" id="IPR050331">
    <property type="entry name" value="Zinc_finger"/>
</dbReference>
<evidence type="ECO:0000259" key="10">
    <source>
        <dbReference type="PROSITE" id="PS50157"/>
    </source>
</evidence>
<keyword evidence="6" id="KW-0805">Transcription regulation</keyword>
<dbReference type="GO" id="GO:0005634">
    <property type="term" value="C:nucleus"/>
    <property type="evidence" value="ECO:0007669"/>
    <property type="project" value="UniProtKB-SubCell"/>
</dbReference>
<feature type="non-terminal residue" evidence="11">
    <location>
        <position position="1"/>
    </location>
</feature>
<dbReference type="SUPFAM" id="SSF57667">
    <property type="entry name" value="beta-beta-alpha zinc fingers"/>
    <property type="match status" value="2"/>
</dbReference>
<keyword evidence="2" id="KW-0479">Metal-binding</keyword>
<feature type="domain" description="C2H2-type" evidence="10">
    <location>
        <begin position="57"/>
        <end position="84"/>
    </location>
</feature>
<reference evidence="11" key="1">
    <citation type="submission" date="2023-10" db="EMBL/GenBank/DDBJ databases">
        <title>Genome assembly of Pristionchus species.</title>
        <authorList>
            <person name="Yoshida K."/>
            <person name="Sommer R.J."/>
        </authorList>
    </citation>
    <scope>NUCLEOTIDE SEQUENCE</scope>
    <source>
        <strain evidence="11">RS5133</strain>
    </source>
</reference>
<dbReference type="GO" id="GO:0008270">
    <property type="term" value="F:zinc ion binding"/>
    <property type="evidence" value="ECO:0007669"/>
    <property type="project" value="UniProtKB-KW"/>
</dbReference>
<evidence type="ECO:0000256" key="5">
    <source>
        <dbReference type="ARBA" id="ARBA00022833"/>
    </source>
</evidence>
<accession>A0AAV5USQ1</accession>
<evidence type="ECO:0000256" key="7">
    <source>
        <dbReference type="ARBA" id="ARBA00023163"/>
    </source>
</evidence>
<dbReference type="PROSITE" id="PS00028">
    <property type="entry name" value="ZINC_FINGER_C2H2_1"/>
    <property type="match status" value="3"/>
</dbReference>
<comment type="caution">
    <text evidence="11">The sequence shown here is derived from an EMBL/GenBank/DDBJ whole genome shotgun (WGS) entry which is preliminary data.</text>
</comment>
<dbReference type="SMART" id="SM00355">
    <property type="entry name" value="ZnF_C2H2"/>
    <property type="match status" value="3"/>
</dbReference>
<dbReference type="Proteomes" id="UP001432322">
    <property type="component" value="Unassembled WGS sequence"/>
</dbReference>
<feature type="domain" description="C2H2-type" evidence="10">
    <location>
        <begin position="85"/>
        <end position="112"/>
    </location>
</feature>
<keyword evidence="5" id="KW-0862">Zinc</keyword>
<dbReference type="Pfam" id="PF00096">
    <property type="entry name" value="zf-C2H2"/>
    <property type="match status" value="3"/>
</dbReference>
<keyword evidence="3" id="KW-0677">Repeat</keyword>
<proteinExistence type="predicted"/>
<organism evidence="11 12">
    <name type="scientific">Pristionchus fissidentatus</name>
    <dbReference type="NCBI Taxonomy" id="1538716"/>
    <lineage>
        <taxon>Eukaryota</taxon>
        <taxon>Metazoa</taxon>
        <taxon>Ecdysozoa</taxon>
        <taxon>Nematoda</taxon>
        <taxon>Chromadorea</taxon>
        <taxon>Rhabditida</taxon>
        <taxon>Rhabditina</taxon>
        <taxon>Diplogasteromorpha</taxon>
        <taxon>Diplogasteroidea</taxon>
        <taxon>Neodiplogasteridae</taxon>
        <taxon>Pristionchus</taxon>
    </lineage>
</organism>
<evidence type="ECO:0000256" key="1">
    <source>
        <dbReference type="ARBA" id="ARBA00004123"/>
    </source>
</evidence>
<evidence type="ECO:0000256" key="2">
    <source>
        <dbReference type="ARBA" id="ARBA00022723"/>
    </source>
</evidence>
<keyword evidence="8" id="KW-0539">Nucleus</keyword>
<evidence type="ECO:0000256" key="4">
    <source>
        <dbReference type="ARBA" id="ARBA00022771"/>
    </source>
</evidence>
<dbReference type="PANTHER" id="PTHR16515">
    <property type="entry name" value="PR DOMAIN ZINC FINGER PROTEIN"/>
    <property type="match status" value="1"/>
</dbReference>
<protein>
    <recommendedName>
        <fullName evidence="10">C2H2-type domain-containing protein</fullName>
    </recommendedName>
</protein>